<gene>
    <name evidence="3" type="ORF">NCTC10741_00969</name>
</gene>
<accession>A0A3P8KP88</accession>
<evidence type="ECO:0000313" key="3">
    <source>
        <dbReference type="EMBL" id="VDR37857.1"/>
    </source>
</evidence>
<evidence type="ECO:0000256" key="1">
    <source>
        <dbReference type="ARBA" id="ARBA00006817"/>
    </source>
</evidence>
<dbReference type="InterPro" id="IPR013538">
    <property type="entry name" value="ASHA1/2-like_C"/>
</dbReference>
<name>A0A3P8KP88_TSUPA</name>
<comment type="similarity">
    <text evidence="1">Belongs to the AHA1 family.</text>
</comment>
<dbReference type="AlphaFoldDB" id="A0A3P8KP88"/>
<dbReference type="RefSeq" id="WP_126195194.1">
    <property type="nucleotide sequence ID" value="NZ_CP085954.1"/>
</dbReference>
<protein>
    <recommendedName>
        <fullName evidence="2">Activator of Hsp90 ATPase homologue 1/2-like C-terminal domain-containing protein</fullName>
    </recommendedName>
</protein>
<dbReference type="Proteomes" id="UP000271626">
    <property type="component" value="Chromosome"/>
</dbReference>
<dbReference type="Pfam" id="PF08327">
    <property type="entry name" value="AHSA1"/>
    <property type="match status" value="1"/>
</dbReference>
<reference evidence="3 4" key="1">
    <citation type="submission" date="2018-12" db="EMBL/GenBank/DDBJ databases">
        <authorList>
            <consortium name="Pathogen Informatics"/>
        </authorList>
    </citation>
    <scope>NUCLEOTIDE SEQUENCE [LARGE SCALE GENOMIC DNA]</scope>
    <source>
        <strain evidence="3 4">NCTC10741</strain>
    </source>
</reference>
<evidence type="ECO:0000313" key="4">
    <source>
        <dbReference type="Proteomes" id="UP000271626"/>
    </source>
</evidence>
<organism evidence="3 4">
    <name type="scientific">Tsukamurella paurometabola</name>
    <name type="common">Corynebacterium paurometabolum</name>
    <dbReference type="NCBI Taxonomy" id="2061"/>
    <lineage>
        <taxon>Bacteria</taxon>
        <taxon>Bacillati</taxon>
        <taxon>Actinomycetota</taxon>
        <taxon>Actinomycetes</taxon>
        <taxon>Mycobacteriales</taxon>
        <taxon>Tsukamurellaceae</taxon>
        <taxon>Tsukamurella</taxon>
    </lineage>
</organism>
<feature type="domain" description="Activator of Hsp90 ATPase homologue 1/2-like C-terminal" evidence="2">
    <location>
        <begin position="24"/>
        <end position="166"/>
    </location>
</feature>
<dbReference type="EMBL" id="LR131273">
    <property type="protein sequence ID" value="VDR37857.1"/>
    <property type="molecule type" value="Genomic_DNA"/>
</dbReference>
<dbReference type="OrthoDB" id="268331at2"/>
<dbReference type="Gene3D" id="3.30.530.20">
    <property type="match status" value="1"/>
</dbReference>
<dbReference type="SUPFAM" id="SSF55961">
    <property type="entry name" value="Bet v1-like"/>
    <property type="match status" value="1"/>
</dbReference>
<evidence type="ECO:0000259" key="2">
    <source>
        <dbReference type="Pfam" id="PF08327"/>
    </source>
</evidence>
<proteinExistence type="inferred from homology"/>
<dbReference type="InterPro" id="IPR023393">
    <property type="entry name" value="START-like_dom_sf"/>
</dbReference>
<sequence>MTPAHGVSRDPDASRVLVALRVPATPERAFATFTDRIDDWWVHNGLFQFTRGRTGTMVFETGPSGRLLERYDDGTEFVIGEVRAWDPPHGFVIGWRQAGFETGQDTELHVSFAAVQADPPSTRVTVQHFGWDAIPPENAARHGFPLPVFSLRFAQWWRDHLAALAGLAG</sequence>